<evidence type="ECO:0000256" key="4">
    <source>
        <dbReference type="ARBA" id="ARBA00022574"/>
    </source>
</evidence>
<dbReference type="PANTHER" id="PTHR14773">
    <property type="entry name" value="WD REPEAT-CONTAINING PROTEIN 76"/>
    <property type="match status" value="1"/>
</dbReference>
<dbReference type="EMBL" id="PJEX01000156">
    <property type="protein sequence ID" value="TKW54083.1"/>
    <property type="molecule type" value="Genomic_DNA"/>
</dbReference>
<evidence type="ECO:0000313" key="11">
    <source>
        <dbReference type="EMBL" id="TKW54083.1"/>
    </source>
</evidence>
<protein>
    <recommendedName>
        <fullName evidence="3 9">DNA damage-binding protein CMR1</fullName>
    </recommendedName>
</protein>
<dbReference type="AlphaFoldDB" id="A0A4U6XF70"/>
<reference evidence="11 12" key="1">
    <citation type="journal article" date="2019" name="PLoS ONE">
        <title>Comparative genome analysis indicates high evolutionary potential of pathogenicity genes in Colletotrichum tanaceti.</title>
        <authorList>
            <person name="Lelwala R.V."/>
            <person name="Korhonen P.K."/>
            <person name="Young N.D."/>
            <person name="Scott J.B."/>
            <person name="Ades P.A."/>
            <person name="Gasser R.B."/>
            <person name="Taylor P.W.J."/>
        </authorList>
    </citation>
    <scope>NUCLEOTIDE SEQUENCE [LARGE SCALE GENOMIC DNA]</scope>
    <source>
        <strain evidence="11">BRIP57314</strain>
    </source>
</reference>
<keyword evidence="5" id="KW-0677">Repeat</keyword>
<keyword evidence="12" id="KW-1185">Reference proteome</keyword>
<keyword evidence="7 9" id="KW-0238">DNA-binding</keyword>
<comment type="similarity">
    <text evidence="2 9">Belongs to the WD repeat DDB2/WDR76 family.</text>
</comment>
<evidence type="ECO:0000256" key="9">
    <source>
        <dbReference type="RuleBase" id="RU365004"/>
    </source>
</evidence>
<feature type="region of interest" description="Disordered" evidence="10">
    <location>
        <begin position="41"/>
        <end position="66"/>
    </location>
</feature>
<dbReference type="GO" id="GO:0005634">
    <property type="term" value="C:nucleus"/>
    <property type="evidence" value="ECO:0007669"/>
    <property type="project" value="TreeGrafter"/>
</dbReference>
<dbReference type="Pfam" id="PF00400">
    <property type="entry name" value="WD40"/>
    <property type="match status" value="2"/>
</dbReference>
<evidence type="ECO:0000256" key="2">
    <source>
        <dbReference type="ARBA" id="ARBA00005434"/>
    </source>
</evidence>
<feature type="region of interest" description="Disordered" evidence="10">
    <location>
        <begin position="212"/>
        <end position="237"/>
    </location>
</feature>
<name>A0A4U6XF70_9PEZI</name>
<evidence type="ECO:0000256" key="1">
    <source>
        <dbReference type="ARBA" id="ARBA00002653"/>
    </source>
</evidence>
<comment type="function">
    <text evidence="1 9">DNA-binding protein that binds to both single- and double-stranded DNA. Binds preferentially to UV-damaged DNA. May be involved in DNA-metabolic processes.</text>
</comment>
<evidence type="ECO:0000256" key="10">
    <source>
        <dbReference type="SAM" id="MobiDB-lite"/>
    </source>
</evidence>
<feature type="repeat" description="WD" evidence="8">
    <location>
        <begin position="353"/>
        <end position="369"/>
    </location>
</feature>
<dbReference type="PANTHER" id="PTHR14773:SF0">
    <property type="entry name" value="WD REPEAT-CONTAINING PROTEIN 76"/>
    <property type="match status" value="1"/>
</dbReference>
<feature type="compositionally biased region" description="Acidic residues" evidence="10">
    <location>
        <begin position="224"/>
        <end position="233"/>
    </location>
</feature>
<dbReference type="SMART" id="SM00320">
    <property type="entry name" value="WD40"/>
    <property type="match status" value="4"/>
</dbReference>
<dbReference type="InterPro" id="IPR001680">
    <property type="entry name" value="WD40_rpt"/>
</dbReference>
<organism evidence="11 12">
    <name type="scientific">Colletotrichum tanaceti</name>
    <dbReference type="NCBI Taxonomy" id="1306861"/>
    <lineage>
        <taxon>Eukaryota</taxon>
        <taxon>Fungi</taxon>
        <taxon>Dikarya</taxon>
        <taxon>Ascomycota</taxon>
        <taxon>Pezizomycotina</taxon>
        <taxon>Sordariomycetes</taxon>
        <taxon>Hypocreomycetidae</taxon>
        <taxon>Glomerellales</taxon>
        <taxon>Glomerellaceae</taxon>
        <taxon>Colletotrichum</taxon>
        <taxon>Colletotrichum destructivum species complex</taxon>
    </lineage>
</organism>
<gene>
    <name evidence="11" type="ORF">CTA1_5625</name>
</gene>
<dbReference type="InterPro" id="IPR015943">
    <property type="entry name" value="WD40/YVTN_repeat-like_dom_sf"/>
</dbReference>
<evidence type="ECO:0000256" key="7">
    <source>
        <dbReference type="ARBA" id="ARBA00023125"/>
    </source>
</evidence>
<proteinExistence type="inferred from homology"/>
<keyword evidence="6 9" id="KW-0227">DNA damage</keyword>
<evidence type="ECO:0000313" key="12">
    <source>
        <dbReference type="Proteomes" id="UP000310108"/>
    </source>
</evidence>
<evidence type="ECO:0000256" key="5">
    <source>
        <dbReference type="ARBA" id="ARBA00022737"/>
    </source>
</evidence>
<accession>A0A4U6XF70</accession>
<dbReference type="PROSITE" id="PS50082">
    <property type="entry name" value="WD_REPEATS_2"/>
    <property type="match status" value="1"/>
</dbReference>
<dbReference type="STRING" id="1306861.A0A4U6XF70"/>
<keyword evidence="4 8" id="KW-0853">WD repeat</keyword>
<evidence type="ECO:0000256" key="3">
    <source>
        <dbReference type="ARBA" id="ARBA00021132"/>
    </source>
</evidence>
<dbReference type="FunFam" id="2.130.10.10:FF:000562">
    <property type="entry name" value="DNA damage-binding protein CMR1"/>
    <property type="match status" value="1"/>
</dbReference>
<dbReference type="Gene3D" id="2.130.10.10">
    <property type="entry name" value="YVTN repeat-like/Quinoprotein amine dehydrogenase"/>
    <property type="match status" value="1"/>
</dbReference>
<comment type="caution">
    <text evidence="11">The sequence shown here is derived from an EMBL/GenBank/DDBJ whole genome shotgun (WGS) entry which is preliminary data.</text>
</comment>
<dbReference type="InterPro" id="IPR050853">
    <property type="entry name" value="WD_repeat_DNA-damage-binding"/>
</dbReference>
<dbReference type="GO" id="GO:0006974">
    <property type="term" value="P:DNA damage response"/>
    <property type="evidence" value="ECO:0007669"/>
    <property type="project" value="UniProtKB-KW"/>
</dbReference>
<dbReference type="Proteomes" id="UP000310108">
    <property type="component" value="Unassembled WGS sequence"/>
</dbReference>
<dbReference type="GO" id="GO:2000001">
    <property type="term" value="P:regulation of DNA damage checkpoint"/>
    <property type="evidence" value="ECO:0007669"/>
    <property type="project" value="TreeGrafter"/>
</dbReference>
<dbReference type="SUPFAM" id="SSF50978">
    <property type="entry name" value="WD40 repeat-like"/>
    <property type="match status" value="1"/>
</dbReference>
<dbReference type="InterPro" id="IPR019775">
    <property type="entry name" value="WD40_repeat_CS"/>
</dbReference>
<dbReference type="GO" id="GO:0003677">
    <property type="term" value="F:DNA binding"/>
    <property type="evidence" value="ECO:0007669"/>
    <property type="project" value="UniProtKB-UniRule"/>
</dbReference>
<sequence>MPTRKQKEEPEEAMSAFERMRQENIARNQSLLKDLAQVSKKMMPAKPRPAPKPRSAPVKKEVVEAPAGPVRRSARVAGLDADNETLKRKYEVELEDQAAKEKAKKKRVGGTLSLGDIAVEGKKFNKGIDGLGALVPRGAQPGVPTFTDEDVENTSDKDLKDLRKKMGKLELYDKWIPNDIKICPQRIYASTFHPTEDKAVIFAGDKEGALGVFDASQDGPPESNNDDDDEEEEAGWKEPEIGAYKIHARTITTIIVSPFDSQKVYTSSYDSTVRVLDLAKDMCLPVWEPADKEADVPLSAIDIPLTDQSLIFFSTLDGAVGRVDIRDPRGTETWSLSDNKIGGFSLHPREPHLLATASLDRTVKIWDLRKITGKGEMRFPAMLYEHNSRLSVSHASWSPGGHIATSSYDDTIKIYNWSDHEAWDSEGMEPANIVKHNNQTGRWVTILKPQWQKRPRDGIQKFTIGNMNRFVDVYAANGEQLAQLGGDGISAVPAVAQFHPTMDWVAGGTASGKLCLWM</sequence>
<evidence type="ECO:0000256" key="6">
    <source>
        <dbReference type="ARBA" id="ARBA00022763"/>
    </source>
</evidence>
<dbReference type="InterPro" id="IPR036322">
    <property type="entry name" value="WD40_repeat_dom_sf"/>
</dbReference>
<evidence type="ECO:0000256" key="8">
    <source>
        <dbReference type="PROSITE-ProRule" id="PRU00221"/>
    </source>
</evidence>
<dbReference type="OrthoDB" id="9890280at2759"/>
<dbReference type="PROSITE" id="PS00678">
    <property type="entry name" value="WD_REPEATS_1"/>
    <property type="match status" value="1"/>
</dbReference>